<dbReference type="PANTHER" id="PTHR47957">
    <property type="entry name" value="ATP-DEPENDENT HELICASE HRQ1"/>
    <property type="match status" value="1"/>
</dbReference>
<evidence type="ECO:0000256" key="1">
    <source>
        <dbReference type="ARBA" id="ARBA00022741"/>
    </source>
</evidence>
<dbReference type="GO" id="GO:0005524">
    <property type="term" value="F:ATP binding"/>
    <property type="evidence" value="ECO:0007669"/>
    <property type="project" value="UniProtKB-KW"/>
</dbReference>
<evidence type="ECO:0000256" key="3">
    <source>
        <dbReference type="SAM" id="MobiDB-lite"/>
    </source>
</evidence>
<dbReference type="EMBL" id="CADCVI010000200">
    <property type="protein sequence ID" value="CAA9484808.1"/>
    <property type="molecule type" value="Genomic_DNA"/>
</dbReference>
<feature type="domain" description="Helicase C-terminal" evidence="5">
    <location>
        <begin position="282"/>
        <end position="438"/>
    </location>
</feature>
<feature type="domain" description="Helicase ATP-binding" evidence="4">
    <location>
        <begin position="74"/>
        <end position="252"/>
    </location>
</feature>
<dbReference type="SMART" id="SM00490">
    <property type="entry name" value="HELICc"/>
    <property type="match status" value="1"/>
</dbReference>
<name>A0A6J4RY39_9ACTN</name>
<keyword evidence="2" id="KW-0067">ATP-binding</keyword>
<keyword evidence="6" id="KW-0378">Hydrolase</keyword>
<evidence type="ECO:0000259" key="4">
    <source>
        <dbReference type="PROSITE" id="PS51192"/>
    </source>
</evidence>
<keyword evidence="6" id="KW-0347">Helicase</keyword>
<dbReference type="Pfam" id="PF00271">
    <property type="entry name" value="Helicase_C"/>
    <property type="match status" value="1"/>
</dbReference>
<sequence>MRSSAGGSVAGEGPANSSLAGLSRRTVDSIGETVATLAPHPAKLVKAPEFPRELQRALGSMGAGRLYSHQLEAYERVRAGENVIVATATASGKSLCYKIPAFENALESARNRALFLYPTKALAQDQLQKIQKLNLRGVYPATYDRDTPKALRSEIRRRANVILTNPDMLSVGLLPSHEGPWSDFFRNLKIIAVDEAHLLRGVFGSHVAAVMRRLRRVAELHGADPRFVLTSATIANPLELAEVLTGLPFSLVDNDGASSGPRRVVFRNPPLKDEEKGDRRSMLTEAAFVFSKLVAQGVRTIAFAKSRKSAELIYRYAADRLGPSLARRVSPYRAGYTVRERREIEGRLFSGDLLGVVSTNALELGVDVGALDAVVCCGYPGSVASIWQQWGRAGRGKEPSLAVYIAGRDSLDQYLYENPEKVLGRRVEAARLTLENPYVLGPHLLAAAHESPLDATDDRYFGFGFDGVTEDLAQSGKLVRSGGRLHYAGDDRPAWNISLRSADAGSVLVADGEGEVIGSVESRRAPMELHPGATYLHRGRAYEVEDLNLPAHTAQVRLVPNRYYTRVRVETDVEILEEMSSRDLANGSKLHWGRVRTTDVVTLYKKIQVSDGREMGVFPLDLPPTDFETRGLWVTLPPMPPLPPPPMTGPQGNGGEGRTSFVEFLGSLHAAEHAVIGLLPLFAMCDRGDIGGLSVAVHRATRRPTIFVYDGYPGGVGISERGYETFEEITRDTLSVLARCPCKRGCPACVQSPKCGNWNEPLSKDGAIRVLRYLLGQVSRYPIG</sequence>
<dbReference type="InterPro" id="IPR055227">
    <property type="entry name" value="HRQ1_WHD"/>
</dbReference>
<dbReference type="SMART" id="SM00487">
    <property type="entry name" value="DEXDc"/>
    <property type="match status" value="1"/>
</dbReference>
<dbReference type="GO" id="GO:0043138">
    <property type="term" value="F:3'-5' DNA helicase activity"/>
    <property type="evidence" value="ECO:0007669"/>
    <property type="project" value="TreeGrafter"/>
</dbReference>
<dbReference type="InterPro" id="IPR027417">
    <property type="entry name" value="P-loop_NTPase"/>
</dbReference>
<dbReference type="Gene3D" id="3.40.50.300">
    <property type="entry name" value="P-loop containing nucleotide triphosphate hydrolases"/>
    <property type="match status" value="2"/>
</dbReference>
<dbReference type="PANTHER" id="PTHR47957:SF3">
    <property type="entry name" value="ATP-DEPENDENT HELICASE HRQ1"/>
    <property type="match status" value="1"/>
</dbReference>
<gene>
    <name evidence="6" type="ORF">AVDCRST_MAG25-3006</name>
</gene>
<dbReference type="GO" id="GO:0036297">
    <property type="term" value="P:interstrand cross-link repair"/>
    <property type="evidence" value="ECO:0007669"/>
    <property type="project" value="TreeGrafter"/>
</dbReference>
<organism evidence="6">
    <name type="scientific">uncultured Rubrobacteraceae bacterium</name>
    <dbReference type="NCBI Taxonomy" id="349277"/>
    <lineage>
        <taxon>Bacteria</taxon>
        <taxon>Bacillati</taxon>
        <taxon>Actinomycetota</taxon>
        <taxon>Rubrobacteria</taxon>
        <taxon>Rubrobacterales</taxon>
        <taxon>Rubrobacteraceae</taxon>
        <taxon>environmental samples</taxon>
    </lineage>
</organism>
<dbReference type="Pfam" id="PF09369">
    <property type="entry name" value="MZB"/>
    <property type="match status" value="1"/>
</dbReference>
<dbReference type="Pfam" id="PF22982">
    <property type="entry name" value="WHD_HRQ1"/>
    <property type="match status" value="1"/>
</dbReference>
<accession>A0A6J4RY39</accession>
<reference evidence="6" key="1">
    <citation type="submission" date="2020-02" db="EMBL/GenBank/DDBJ databases">
        <authorList>
            <person name="Meier V. D."/>
        </authorList>
    </citation>
    <scope>NUCLEOTIDE SEQUENCE</scope>
    <source>
        <strain evidence="6">AVDCRST_MAG25</strain>
    </source>
</reference>
<dbReference type="GO" id="GO:0006289">
    <property type="term" value="P:nucleotide-excision repair"/>
    <property type="evidence" value="ECO:0007669"/>
    <property type="project" value="TreeGrafter"/>
</dbReference>
<dbReference type="InterPro" id="IPR001650">
    <property type="entry name" value="Helicase_C-like"/>
</dbReference>
<evidence type="ECO:0000256" key="2">
    <source>
        <dbReference type="ARBA" id="ARBA00022840"/>
    </source>
</evidence>
<keyword evidence="1" id="KW-0547">Nucleotide-binding</keyword>
<dbReference type="PROSITE" id="PS51194">
    <property type="entry name" value="HELICASE_CTER"/>
    <property type="match status" value="1"/>
</dbReference>
<dbReference type="AlphaFoldDB" id="A0A6J4RY39"/>
<dbReference type="CDD" id="cd17923">
    <property type="entry name" value="DEXHc_Hrq1-like"/>
    <property type="match status" value="1"/>
</dbReference>
<dbReference type="SUPFAM" id="SSF52540">
    <property type="entry name" value="P-loop containing nucleoside triphosphate hydrolases"/>
    <property type="match status" value="1"/>
</dbReference>
<dbReference type="Pfam" id="PF00270">
    <property type="entry name" value="DEAD"/>
    <property type="match status" value="1"/>
</dbReference>
<dbReference type="GO" id="GO:0003676">
    <property type="term" value="F:nucleic acid binding"/>
    <property type="evidence" value="ECO:0007669"/>
    <property type="project" value="InterPro"/>
</dbReference>
<feature type="region of interest" description="Disordered" evidence="3">
    <location>
        <begin position="1"/>
        <end position="22"/>
    </location>
</feature>
<evidence type="ECO:0000259" key="5">
    <source>
        <dbReference type="PROSITE" id="PS51194"/>
    </source>
</evidence>
<evidence type="ECO:0000313" key="6">
    <source>
        <dbReference type="EMBL" id="CAA9484808.1"/>
    </source>
</evidence>
<proteinExistence type="predicted"/>
<dbReference type="InterPro" id="IPR018973">
    <property type="entry name" value="MZB"/>
</dbReference>
<protein>
    <submittedName>
        <fullName evidence="6">ATP-dependent RNA helicase, DEAD/DEAH box family</fullName>
    </submittedName>
</protein>
<dbReference type="InterPro" id="IPR014001">
    <property type="entry name" value="Helicase_ATP-bd"/>
</dbReference>
<dbReference type="PROSITE" id="PS51192">
    <property type="entry name" value="HELICASE_ATP_BIND_1"/>
    <property type="match status" value="1"/>
</dbReference>
<dbReference type="CDD" id="cd18797">
    <property type="entry name" value="SF2_C_Hrq"/>
    <property type="match status" value="1"/>
</dbReference>
<dbReference type="InterPro" id="IPR011545">
    <property type="entry name" value="DEAD/DEAH_box_helicase_dom"/>
</dbReference>